<accession>A0A9P7KGJ4</accession>
<dbReference type="EMBL" id="JABCKV010000001">
    <property type="protein sequence ID" value="KAG5648704.1"/>
    <property type="molecule type" value="Genomic_DNA"/>
</dbReference>
<feature type="compositionally biased region" description="Pro residues" evidence="1">
    <location>
        <begin position="97"/>
        <end position="113"/>
    </location>
</feature>
<feature type="region of interest" description="Disordered" evidence="1">
    <location>
        <begin position="91"/>
        <end position="113"/>
    </location>
</feature>
<proteinExistence type="predicted"/>
<feature type="transmembrane region" description="Helical" evidence="2">
    <location>
        <begin position="389"/>
        <end position="408"/>
    </location>
</feature>
<reference evidence="4" key="1">
    <citation type="submission" date="2020-07" db="EMBL/GenBank/DDBJ databases">
        <authorList>
            <person name="Nieuwenhuis M."/>
            <person name="Van De Peppel L.J.J."/>
        </authorList>
    </citation>
    <scope>NUCLEOTIDE SEQUENCE</scope>
    <source>
        <strain evidence="4">AP01</strain>
        <tissue evidence="4">Mycelium</tissue>
    </source>
</reference>
<evidence type="ECO:0000313" key="5">
    <source>
        <dbReference type="Proteomes" id="UP000775547"/>
    </source>
</evidence>
<evidence type="ECO:0000313" key="4">
    <source>
        <dbReference type="EMBL" id="KAG5648704.1"/>
    </source>
</evidence>
<organism evidence="4 5">
    <name type="scientific">Asterophora parasitica</name>
    <dbReference type="NCBI Taxonomy" id="117018"/>
    <lineage>
        <taxon>Eukaryota</taxon>
        <taxon>Fungi</taxon>
        <taxon>Dikarya</taxon>
        <taxon>Basidiomycota</taxon>
        <taxon>Agaricomycotina</taxon>
        <taxon>Agaricomycetes</taxon>
        <taxon>Agaricomycetidae</taxon>
        <taxon>Agaricales</taxon>
        <taxon>Tricholomatineae</taxon>
        <taxon>Lyophyllaceae</taxon>
        <taxon>Asterophora</taxon>
    </lineage>
</organism>
<name>A0A9P7KGJ4_9AGAR</name>
<dbReference type="AlphaFoldDB" id="A0A9P7KGJ4"/>
<comment type="caution">
    <text evidence="4">The sequence shown here is derived from an EMBL/GenBank/DDBJ whole genome shotgun (WGS) entry which is preliminary data.</text>
</comment>
<sequence length="410" mass="45913">MDALAIVANVLAGDTCAPISLADFEKHLTFIEYSVENLQFVVWFQDYRERYFKSHAQASPAREEFAFSSPNSAKTERQAEESLARLDQARIEESKEPPSPNPTSPSPLLPPHYSPLALPPLTHTVSTNSDSETQRLNTECQRAVATFLSPGSSKELLLDATVRDTVIRNLSLDCHPDVFLPAYEEIYNLVERCSLPRFLSLASANINLPKQIYWYAVGIINIVIGVFLALILIMRLPTPPQANRAWRIFPVGFCSLGAGQCYSAWRGYCSQVWMRGNTQLRVWEMQDMDVEAKAFVNRILDPHTMRPPYECEDRSEKATKHIVASIAPFSVEPLAHSSDTIASSYGSGTGHSDSARHFHRPPVFGPEAVVLDPRIKAVHRQVMIDTCRFGLFFMVVFSALIFSVPSHLQS</sequence>
<gene>
    <name evidence="4" type="ORF">DXG03_000051</name>
</gene>
<feature type="transmembrane region" description="Helical" evidence="2">
    <location>
        <begin position="212"/>
        <end position="234"/>
    </location>
</feature>
<dbReference type="SUPFAM" id="SSF48097">
    <property type="entry name" value="Regulator of G-protein signaling, RGS"/>
    <property type="match status" value="1"/>
</dbReference>
<reference evidence="4" key="2">
    <citation type="submission" date="2021-10" db="EMBL/GenBank/DDBJ databases">
        <title>Phylogenomics reveals ancestral predisposition of the termite-cultivated fungus Termitomyces towards a domesticated lifestyle.</title>
        <authorList>
            <person name="Auxier B."/>
            <person name="Grum-Grzhimaylo A."/>
            <person name="Cardenas M.E."/>
            <person name="Lodge J.D."/>
            <person name="Laessoe T."/>
            <person name="Pedersen O."/>
            <person name="Smith M.E."/>
            <person name="Kuyper T.W."/>
            <person name="Franco-Molano E.A."/>
            <person name="Baroni T.J."/>
            <person name="Aanen D.K."/>
        </authorList>
    </citation>
    <scope>NUCLEOTIDE SEQUENCE</scope>
    <source>
        <strain evidence="4">AP01</strain>
        <tissue evidence="4">Mycelium</tissue>
    </source>
</reference>
<dbReference type="OrthoDB" id="3232309at2759"/>
<keyword evidence="5" id="KW-1185">Reference proteome</keyword>
<keyword evidence="2" id="KW-0472">Membrane</keyword>
<evidence type="ECO:0000256" key="2">
    <source>
        <dbReference type="SAM" id="Phobius"/>
    </source>
</evidence>
<feature type="domain" description="RGS" evidence="3">
    <location>
        <begin position="132"/>
        <end position="199"/>
    </location>
</feature>
<evidence type="ECO:0000259" key="3">
    <source>
        <dbReference type="Pfam" id="PF00615"/>
    </source>
</evidence>
<dbReference type="Pfam" id="PF00615">
    <property type="entry name" value="RGS"/>
    <property type="match status" value="1"/>
</dbReference>
<evidence type="ECO:0000256" key="1">
    <source>
        <dbReference type="SAM" id="MobiDB-lite"/>
    </source>
</evidence>
<keyword evidence="2" id="KW-1133">Transmembrane helix</keyword>
<keyword evidence="2" id="KW-0812">Transmembrane</keyword>
<dbReference type="Gene3D" id="1.10.167.10">
    <property type="entry name" value="Regulator of G-protein Signalling 4, domain 2"/>
    <property type="match status" value="1"/>
</dbReference>
<protein>
    <recommendedName>
        <fullName evidence="3">RGS domain-containing protein</fullName>
    </recommendedName>
</protein>
<dbReference type="PANTHER" id="PTHR39466:SF1">
    <property type="entry name" value="RGS DOMAIN-CONTAINING PROTEIN"/>
    <property type="match status" value="1"/>
</dbReference>
<dbReference type="InterPro" id="IPR036305">
    <property type="entry name" value="RGS_sf"/>
</dbReference>
<dbReference type="InterPro" id="IPR016137">
    <property type="entry name" value="RGS"/>
</dbReference>
<dbReference type="InterPro" id="IPR044926">
    <property type="entry name" value="RGS_subdomain_2"/>
</dbReference>
<dbReference type="Proteomes" id="UP000775547">
    <property type="component" value="Unassembled WGS sequence"/>
</dbReference>
<feature type="region of interest" description="Disordered" evidence="1">
    <location>
        <begin position="63"/>
        <end position="82"/>
    </location>
</feature>
<dbReference type="PANTHER" id="PTHR39466">
    <property type="entry name" value="RGS DOMAIN-CONTAINING PROTEIN"/>
    <property type="match status" value="1"/>
</dbReference>